<dbReference type="EMBL" id="UYRW01008536">
    <property type="protein sequence ID" value="VDM96787.1"/>
    <property type="molecule type" value="Genomic_DNA"/>
</dbReference>
<keyword evidence="2" id="KW-1185">Reference proteome</keyword>
<sequence>MGGWQEATVAISEANFRSRLQQQRNHHKEMIEIDFGKINVVLRVRSSESFRTDQRRFSVPYLGDLTHNPLANGVAGVTATVKALTSKLGRNPRTGELETINEGLVTPVVRHKQYIKDIHANNTANNCCAANLLQKSSPNHKKLAKQTEQEHLRYGDHDGSEHIFTRKLVIYLCFL</sequence>
<evidence type="ECO:0000313" key="2">
    <source>
        <dbReference type="Proteomes" id="UP000271087"/>
    </source>
</evidence>
<evidence type="ECO:0000313" key="3">
    <source>
        <dbReference type="WBParaSite" id="nOo.2.0.1.t11682-RA"/>
    </source>
</evidence>
<dbReference type="Proteomes" id="UP000271087">
    <property type="component" value="Unassembled WGS sequence"/>
</dbReference>
<dbReference type="AlphaFoldDB" id="A0A182EU53"/>
<name>A0A182EU53_ONCOC</name>
<gene>
    <name evidence="1" type="ORF">NOO_LOCUS11682</name>
</gene>
<reference evidence="1 2" key="2">
    <citation type="submission" date="2018-08" db="EMBL/GenBank/DDBJ databases">
        <authorList>
            <person name="Laetsch R D."/>
            <person name="Stevens L."/>
            <person name="Kumar S."/>
            <person name="Blaxter L. M."/>
        </authorList>
    </citation>
    <scope>NUCLEOTIDE SEQUENCE [LARGE SCALE GENOMIC DNA]</scope>
</reference>
<proteinExistence type="predicted"/>
<organism evidence="3">
    <name type="scientific">Onchocerca ochengi</name>
    <name type="common">Filarial nematode worm</name>
    <dbReference type="NCBI Taxonomy" id="42157"/>
    <lineage>
        <taxon>Eukaryota</taxon>
        <taxon>Metazoa</taxon>
        <taxon>Ecdysozoa</taxon>
        <taxon>Nematoda</taxon>
        <taxon>Chromadorea</taxon>
        <taxon>Rhabditida</taxon>
        <taxon>Spirurina</taxon>
        <taxon>Spiruromorpha</taxon>
        <taxon>Filarioidea</taxon>
        <taxon>Onchocercidae</taxon>
        <taxon>Onchocerca</taxon>
    </lineage>
</organism>
<protein>
    <submittedName>
        <fullName evidence="1 3">Uncharacterized protein</fullName>
    </submittedName>
</protein>
<dbReference type="OrthoDB" id="21085at2759"/>
<reference evidence="3" key="1">
    <citation type="submission" date="2016-06" db="UniProtKB">
        <authorList>
            <consortium name="WormBaseParasite"/>
        </authorList>
    </citation>
    <scope>IDENTIFICATION</scope>
</reference>
<dbReference type="WBParaSite" id="nOo.2.0.1.t11682-RA">
    <property type="protein sequence ID" value="nOo.2.0.1.t11682-RA"/>
    <property type="gene ID" value="nOo.2.0.1.g11682"/>
</dbReference>
<evidence type="ECO:0000313" key="1">
    <source>
        <dbReference type="EMBL" id="VDM96787.1"/>
    </source>
</evidence>
<accession>A0A182EU53</accession>